<organism evidence="5">
    <name type="scientific">Brassica campestris</name>
    <name type="common">Field mustard</name>
    <dbReference type="NCBI Taxonomy" id="3711"/>
    <lineage>
        <taxon>Eukaryota</taxon>
        <taxon>Viridiplantae</taxon>
        <taxon>Streptophyta</taxon>
        <taxon>Embryophyta</taxon>
        <taxon>Tracheophyta</taxon>
        <taxon>Spermatophyta</taxon>
        <taxon>Magnoliopsida</taxon>
        <taxon>eudicotyledons</taxon>
        <taxon>Gunneridae</taxon>
        <taxon>Pentapetalae</taxon>
        <taxon>rosids</taxon>
        <taxon>malvids</taxon>
        <taxon>Brassicales</taxon>
        <taxon>Brassicaceae</taxon>
        <taxon>Brassiceae</taxon>
        <taxon>Brassica</taxon>
    </lineage>
</organism>
<evidence type="ECO:0000256" key="3">
    <source>
        <dbReference type="ARBA" id="ARBA00023136"/>
    </source>
</evidence>
<dbReference type="InterPro" id="IPR018108">
    <property type="entry name" value="MCP_transmembrane"/>
</dbReference>
<dbReference type="Pfam" id="PF00153">
    <property type="entry name" value="Mito_carr"/>
    <property type="match status" value="1"/>
</dbReference>
<evidence type="ECO:0000256" key="2">
    <source>
        <dbReference type="ARBA" id="ARBA00022692"/>
    </source>
</evidence>
<keyword evidence="3" id="KW-0472">Membrane</keyword>
<reference evidence="5" key="1">
    <citation type="submission" date="2018-11" db="EMBL/GenBank/DDBJ databases">
        <authorList>
            <consortium name="Genoscope - CEA"/>
            <person name="William W."/>
        </authorList>
    </citation>
    <scope>NUCLEOTIDE SEQUENCE</scope>
</reference>
<dbReference type="EMBL" id="LR031572">
    <property type="protein sequence ID" value="VDC80554.1"/>
    <property type="molecule type" value="Genomic_DNA"/>
</dbReference>
<proteinExistence type="predicted"/>
<gene>
    <name evidence="5" type="ORF">BRAA03T11772Z</name>
    <name evidence="4" type="ORF">BRAPAZ1V2_A03P25490.2</name>
</gene>
<dbReference type="SUPFAM" id="SSF103506">
    <property type="entry name" value="Mitochondrial carrier"/>
    <property type="match status" value="1"/>
</dbReference>
<dbReference type="AlphaFoldDB" id="A0A3P5ZZ51"/>
<dbReference type="Proteomes" id="UP000694005">
    <property type="component" value="Chromosome A03"/>
</dbReference>
<sequence>MDKITRCLWTGLGAQHMRGMFRSLQDAGRYLSPTIGVNFTAGFVTGAVAAAATCPLDFAKTRCPIDVRNITKSLLPYPKIIP</sequence>
<evidence type="ECO:0000313" key="5">
    <source>
        <dbReference type="EMBL" id="VDC80554.1"/>
    </source>
</evidence>
<dbReference type="EMBL" id="LS974619">
    <property type="protein sequence ID" value="CAG7881206.1"/>
    <property type="molecule type" value="Genomic_DNA"/>
</dbReference>
<name>A0A3P5ZZ51_BRACM</name>
<dbReference type="GO" id="GO:0016020">
    <property type="term" value="C:membrane"/>
    <property type="evidence" value="ECO:0007669"/>
    <property type="project" value="UniProtKB-SubCell"/>
</dbReference>
<dbReference type="Gramene" id="A03p25490.2_BraZ1">
    <property type="protein sequence ID" value="A03p25490.2_BraZ1.CDS"/>
    <property type="gene ID" value="A03g25490.2_BraZ1"/>
</dbReference>
<keyword evidence="2" id="KW-0812">Transmembrane</keyword>
<dbReference type="Gene3D" id="1.50.40.10">
    <property type="entry name" value="Mitochondrial carrier domain"/>
    <property type="match status" value="1"/>
</dbReference>
<evidence type="ECO:0000313" key="4">
    <source>
        <dbReference type="EMBL" id="CAG7881206.1"/>
    </source>
</evidence>
<dbReference type="InterPro" id="IPR023395">
    <property type="entry name" value="MCP_dom_sf"/>
</dbReference>
<comment type="subcellular location">
    <subcellularLocation>
        <location evidence="1">Membrane</location>
        <topology evidence="1">Multi-pass membrane protein</topology>
    </subcellularLocation>
</comment>
<accession>A0A3P5ZZ51</accession>
<evidence type="ECO:0000256" key="1">
    <source>
        <dbReference type="ARBA" id="ARBA00004141"/>
    </source>
</evidence>
<protein>
    <submittedName>
        <fullName evidence="4">Uncharacterized protein</fullName>
    </submittedName>
</protein>